<dbReference type="OMA" id="YREQVEW"/>
<name>G9MES0_HYPVG</name>
<dbReference type="Gene3D" id="3.40.50.450">
    <property type="match status" value="1"/>
</dbReference>
<dbReference type="AlphaFoldDB" id="G9MES0"/>
<dbReference type="HOGENOM" id="CLU_109866_0_0_1"/>
<organism evidence="1 2">
    <name type="scientific">Hypocrea virens (strain Gv29-8 / FGSC 10586)</name>
    <name type="common">Gliocladium virens</name>
    <name type="synonym">Trichoderma virens</name>
    <dbReference type="NCBI Taxonomy" id="413071"/>
    <lineage>
        <taxon>Eukaryota</taxon>
        <taxon>Fungi</taxon>
        <taxon>Dikarya</taxon>
        <taxon>Ascomycota</taxon>
        <taxon>Pezizomycotina</taxon>
        <taxon>Sordariomycetes</taxon>
        <taxon>Hypocreomycetidae</taxon>
        <taxon>Hypocreales</taxon>
        <taxon>Hypocreaceae</taxon>
        <taxon>Trichoderma</taxon>
    </lineage>
</organism>
<dbReference type="eggNOG" id="ENOG502SJ1A">
    <property type="taxonomic scope" value="Eukaryota"/>
</dbReference>
<dbReference type="OrthoDB" id="2893324at2759"/>
<reference evidence="1 2" key="1">
    <citation type="journal article" date="2011" name="Genome Biol.">
        <title>Comparative genome sequence analysis underscores mycoparasitism as the ancestral life style of Trichoderma.</title>
        <authorList>
            <person name="Kubicek C.P."/>
            <person name="Herrera-Estrella A."/>
            <person name="Seidl-Seiboth V."/>
            <person name="Martinez D.A."/>
            <person name="Druzhinina I.S."/>
            <person name="Thon M."/>
            <person name="Zeilinger S."/>
            <person name="Casas-Flores S."/>
            <person name="Horwitz B.A."/>
            <person name="Mukherjee P.K."/>
            <person name="Mukherjee M."/>
            <person name="Kredics L."/>
            <person name="Alcaraz L.D."/>
            <person name="Aerts A."/>
            <person name="Antal Z."/>
            <person name="Atanasova L."/>
            <person name="Cervantes-Badillo M.G."/>
            <person name="Challacombe J."/>
            <person name="Chertkov O."/>
            <person name="McCluskey K."/>
            <person name="Coulpier F."/>
            <person name="Deshpande N."/>
            <person name="von Doehren H."/>
            <person name="Ebbole D.J."/>
            <person name="Esquivel-Naranjo E.U."/>
            <person name="Fekete E."/>
            <person name="Flipphi M."/>
            <person name="Glaser F."/>
            <person name="Gomez-Rodriguez E.Y."/>
            <person name="Gruber S."/>
            <person name="Han C."/>
            <person name="Henrissat B."/>
            <person name="Hermosa R."/>
            <person name="Hernandez-Onate M."/>
            <person name="Karaffa L."/>
            <person name="Kosti I."/>
            <person name="Le Crom S."/>
            <person name="Lindquist E."/>
            <person name="Lucas S."/>
            <person name="Luebeck M."/>
            <person name="Luebeck P.S."/>
            <person name="Margeot A."/>
            <person name="Metz B."/>
            <person name="Misra M."/>
            <person name="Nevalainen H."/>
            <person name="Omann M."/>
            <person name="Packer N."/>
            <person name="Perrone G."/>
            <person name="Uresti-Rivera E.E."/>
            <person name="Salamov A."/>
            <person name="Schmoll M."/>
            <person name="Seiboth B."/>
            <person name="Shapiro H."/>
            <person name="Sukno S."/>
            <person name="Tamayo-Ramos J.A."/>
            <person name="Tisch D."/>
            <person name="Wiest A."/>
            <person name="Wilkinson H.H."/>
            <person name="Zhang M."/>
            <person name="Coutinho P.M."/>
            <person name="Kenerley C.M."/>
            <person name="Monte E."/>
            <person name="Baker S.E."/>
            <person name="Grigoriev I.V."/>
        </authorList>
    </citation>
    <scope>NUCLEOTIDE SEQUENCE [LARGE SCALE GENOMIC DNA]</scope>
    <source>
        <strain evidence="2">Gv29-8 / FGSC 10586</strain>
    </source>
</reference>
<proteinExistence type="predicted"/>
<dbReference type="Proteomes" id="UP000007115">
    <property type="component" value="Unassembled WGS sequence"/>
</dbReference>
<dbReference type="VEuPathDB" id="FungiDB:TRIVIDRAFT_33632"/>
<dbReference type="SUPFAM" id="SSF52309">
    <property type="entry name" value="N-(deoxy)ribosyltransferase-like"/>
    <property type="match status" value="1"/>
</dbReference>
<dbReference type="Pfam" id="PF15891">
    <property type="entry name" value="Nuc_deoxyri_tr2"/>
    <property type="match status" value="1"/>
</dbReference>
<evidence type="ECO:0000313" key="1">
    <source>
        <dbReference type="EMBL" id="EHK26888.1"/>
    </source>
</evidence>
<protein>
    <submittedName>
        <fullName evidence="1">Uncharacterized protein</fullName>
    </submittedName>
</protein>
<keyword evidence="2" id="KW-1185">Reference proteome</keyword>
<comment type="caution">
    <text evidence="1">The sequence shown here is derived from an EMBL/GenBank/DDBJ whole genome shotgun (WGS) entry which is preliminary data.</text>
</comment>
<dbReference type="EMBL" id="ABDF02000001">
    <property type="protein sequence ID" value="EHK26888.1"/>
    <property type="molecule type" value="Genomic_DNA"/>
</dbReference>
<evidence type="ECO:0000313" key="2">
    <source>
        <dbReference type="Proteomes" id="UP000007115"/>
    </source>
</evidence>
<dbReference type="GeneID" id="25793229"/>
<gene>
    <name evidence="1" type="ORF">TRIVIDRAFT_33632</name>
</gene>
<sequence>MAPDRPAPDVASRPSIFLAGNASPTGEADWRQTLTEALSSLPITIYNPYRNDWDATWREDGSDKRWSEQVGWELEMLDKADLVVVFFHGGSLAPISMLELGMCIRSRKVIVCAMPDYPKRGNVEAVCRRHEVKFVSSEQDLKDAVKERLDWMIAMCPG</sequence>
<dbReference type="InterPro" id="IPR039470">
    <property type="entry name" value="Nuc_deoxyri_tr2"/>
</dbReference>
<dbReference type="InParanoid" id="G9MES0"/>
<dbReference type="RefSeq" id="XP_013961106.1">
    <property type="nucleotide sequence ID" value="XM_014105631.1"/>
</dbReference>
<accession>G9MES0</accession>